<keyword evidence="2" id="KW-0472">Membrane</keyword>
<reference evidence="3 4" key="1">
    <citation type="submission" date="2017-09" db="EMBL/GenBank/DDBJ databases">
        <title>Complete genome sequence of Verrucomicrobial strain HZ-65, isolated from freshwater.</title>
        <authorList>
            <person name="Choi A."/>
        </authorList>
    </citation>
    <scope>NUCLEOTIDE SEQUENCE [LARGE SCALE GENOMIC DNA]</scope>
    <source>
        <strain evidence="3 4">HZ-65</strain>
    </source>
</reference>
<feature type="transmembrane region" description="Helical" evidence="2">
    <location>
        <begin position="107"/>
        <end position="124"/>
    </location>
</feature>
<feature type="transmembrane region" description="Helical" evidence="2">
    <location>
        <begin position="250"/>
        <end position="270"/>
    </location>
</feature>
<protein>
    <recommendedName>
        <fullName evidence="5">Cytochrome oxidase subunit I profile domain-containing protein</fullName>
    </recommendedName>
</protein>
<sequence length="467" mass="50918">MKTSSQLTRLPPGAPGTPLAKNPAPPSEGRDNAPHCPSDSPSLLRETSSVLPAPTARALQLHSLFWLVAANLVGLLLAAELLYPDLGDALAPLTYGRWMPLHLDWQLYGWCSLPLIGALTAWLTPSDHSQLSTINLQLPQRAVQGALWLWSLALALGGASWLSGETSGKLFLDWHGWARPLLPLAMTALWTVLAARLWWFRQNFSRPGLLARAAFLLILLAVPSALYWSAGDDVYPSVNPHSGGATGASLLGSTLGIVAIFGLLPAFLGIRPTDTRSGPHRAFWAFFAFSCAAFATLDHGHASHHAAGQIIGLSLLLGWLPIAWLYFRRFAWTPASRPWLAAAFVWWSLLVVTGLLTFLPGLSERLKFTHGLVAHAHLAMAGLVTSVHVVILNELRATRPLRTGFVLWQSACALYVTTMMILGWQENTHASELFRSETWTQFLLAARLLAGLAMTTVSLRWLLTASR</sequence>
<evidence type="ECO:0000313" key="4">
    <source>
        <dbReference type="Proteomes" id="UP000217265"/>
    </source>
</evidence>
<dbReference type="OrthoDB" id="190568at2"/>
<feature type="transmembrane region" description="Helical" evidence="2">
    <location>
        <begin position="306"/>
        <end position="327"/>
    </location>
</feature>
<feature type="transmembrane region" description="Helical" evidence="2">
    <location>
        <begin position="182"/>
        <end position="200"/>
    </location>
</feature>
<dbReference type="KEGG" id="vbh:CMV30_09465"/>
<accession>A0A290Q660</accession>
<dbReference type="RefSeq" id="WP_096055797.1">
    <property type="nucleotide sequence ID" value="NZ_CP023344.1"/>
</dbReference>
<feature type="transmembrane region" description="Helical" evidence="2">
    <location>
        <begin position="339"/>
        <end position="360"/>
    </location>
</feature>
<keyword evidence="4" id="KW-1185">Reference proteome</keyword>
<feature type="transmembrane region" description="Helical" evidence="2">
    <location>
        <begin position="372"/>
        <end position="393"/>
    </location>
</feature>
<evidence type="ECO:0000256" key="2">
    <source>
        <dbReference type="SAM" id="Phobius"/>
    </source>
</evidence>
<name>A0A290Q660_9BACT</name>
<feature type="transmembrane region" description="Helical" evidence="2">
    <location>
        <begin position="145"/>
        <end position="162"/>
    </location>
</feature>
<feature type="transmembrane region" description="Helical" evidence="2">
    <location>
        <begin position="209"/>
        <end position="230"/>
    </location>
</feature>
<evidence type="ECO:0000313" key="3">
    <source>
        <dbReference type="EMBL" id="ATC64165.1"/>
    </source>
</evidence>
<feature type="region of interest" description="Disordered" evidence="1">
    <location>
        <begin position="1"/>
        <end position="47"/>
    </location>
</feature>
<keyword evidence="2" id="KW-1133">Transmembrane helix</keyword>
<evidence type="ECO:0008006" key="5">
    <source>
        <dbReference type="Google" id="ProtNLM"/>
    </source>
</evidence>
<dbReference type="Proteomes" id="UP000217265">
    <property type="component" value="Chromosome"/>
</dbReference>
<dbReference type="AlphaFoldDB" id="A0A290Q660"/>
<keyword evidence="2" id="KW-0812">Transmembrane</keyword>
<feature type="transmembrane region" description="Helical" evidence="2">
    <location>
        <begin position="64"/>
        <end position="83"/>
    </location>
</feature>
<proteinExistence type="predicted"/>
<gene>
    <name evidence="3" type="ORF">CMV30_09465</name>
</gene>
<feature type="transmembrane region" description="Helical" evidence="2">
    <location>
        <begin position="444"/>
        <end position="463"/>
    </location>
</feature>
<dbReference type="SUPFAM" id="SSF81442">
    <property type="entry name" value="Cytochrome c oxidase subunit I-like"/>
    <property type="match status" value="1"/>
</dbReference>
<evidence type="ECO:0000256" key="1">
    <source>
        <dbReference type="SAM" id="MobiDB-lite"/>
    </source>
</evidence>
<feature type="transmembrane region" description="Helical" evidence="2">
    <location>
        <begin position="282"/>
        <end position="300"/>
    </location>
</feature>
<dbReference type="EMBL" id="CP023344">
    <property type="protein sequence ID" value="ATC64165.1"/>
    <property type="molecule type" value="Genomic_DNA"/>
</dbReference>
<dbReference type="InterPro" id="IPR036927">
    <property type="entry name" value="Cyt_c_oxase-like_su1_sf"/>
</dbReference>
<organism evidence="3 4">
    <name type="scientific">Nibricoccus aquaticus</name>
    <dbReference type="NCBI Taxonomy" id="2576891"/>
    <lineage>
        <taxon>Bacteria</taxon>
        <taxon>Pseudomonadati</taxon>
        <taxon>Verrucomicrobiota</taxon>
        <taxon>Opitutia</taxon>
        <taxon>Opitutales</taxon>
        <taxon>Opitutaceae</taxon>
        <taxon>Nibricoccus</taxon>
    </lineage>
</organism>
<dbReference type="Gene3D" id="1.20.210.10">
    <property type="entry name" value="Cytochrome c oxidase-like, subunit I domain"/>
    <property type="match status" value="1"/>
</dbReference>
<feature type="transmembrane region" description="Helical" evidence="2">
    <location>
        <begin position="405"/>
        <end position="424"/>
    </location>
</feature>